<dbReference type="KEGG" id="ttk:TST_1657"/>
<dbReference type="Proteomes" id="UP000063234">
    <property type="component" value="Chromosome"/>
</dbReference>
<organism evidence="2 3">
    <name type="scientific">Thermosulfidibacter takaii (strain DSM 17441 / JCM 13301 / NBRC 103674 / ABI70S6)</name>
    <dbReference type="NCBI Taxonomy" id="1298851"/>
    <lineage>
        <taxon>Bacteria</taxon>
        <taxon>Pseudomonadati</taxon>
        <taxon>Thermosulfidibacterota</taxon>
        <taxon>Thermosulfidibacteria</taxon>
        <taxon>Thermosulfidibacterales</taxon>
        <taxon>Thermosulfidibacteraceae</taxon>
    </lineage>
</organism>
<dbReference type="EMBL" id="AP013035">
    <property type="protein sequence ID" value="BAT72441.1"/>
    <property type="molecule type" value="Genomic_DNA"/>
</dbReference>
<dbReference type="STRING" id="1298851.TST_1657"/>
<keyword evidence="1" id="KW-0472">Membrane</keyword>
<proteinExistence type="predicted"/>
<evidence type="ECO:0000313" key="2">
    <source>
        <dbReference type="EMBL" id="BAT72441.1"/>
    </source>
</evidence>
<dbReference type="RefSeq" id="WP_068550610.1">
    <property type="nucleotide sequence ID" value="NZ_AP013035.1"/>
</dbReference>
<evidence type="ECO:0000313" key="3">
    <source>
        <dbReference type="Proteomes" id="UP000063234"/>
    </source>
</evidence>
<keyword evidence="1" id="KW-0812">Transmembrane</keyword>
<accession>A0A0S3QVT6</accession>
<sequence length="206" mass="23897">MSVSGWAFVTFVVFSGVLVVWFYKGVRINVKRAKEVASILEDVLQPEDKIYTWLGGVIGFSAEYKVKGFEKVVANFRMIPRHSLLWLPFVWIVGRKDNLQLLFYLKRKVPGECHLLRESFLKKTKIYNNDNLRTEKVSLEGISFEAFYDKRKLVNVLIRLASPLKDNLKHIALTPLHNVLYAELTISDIKVYGVNLKTFVDLIKRF</sequence>
<keyword evidence="3" id="KW-1185">Reference proteome</keyword>
<reference evidence="3" key="1">
    <citation type="journal article" date="2018" name="Science">
        <title>A primordial and reversible TCA cycle in a facultatively chemolithoautotrophic thermophile.</title>
        <authorList>
            <person name="Nunoura T."/>
            <person name="Chikaraishi Y."/>
            <person name="Izaki R."/>
            <person name="Suwa T."/>
            <person name="Sato T."/>
            <person name="Harada T."/>
            <person name="Mori K."/>
            <person name="Kato Y."/>
            <person name="Miyazaki M."/>
            <person name="Shimamura S."/>
            <person name="Yanagawa K."/>
            <person name="Shuto A."/>
            <person name="Ohkouchi N."/>
            <person name="Fujita N."/>
            <person name="Takaki Y."/>
            <person name="Atomi H."/>
            <person name="Takai K."/>
        </authorList>
    </citation>
    <scope>NUCLEOTIDE SEQUENCE [LARGE SCALE GENOMIC DNA]</scope>
    <source>
        <strain evidence="3">DSM 17441 / JCM 13301 / NBRC 103674 / ABI70S6</strain>
    </source>
</reference>
<evidence type="ECO:0000256" key="1">
    <source>
        <dbReference type="SAM" id="Phobius"/>
    </source>
</evidence>
<protein>
    <submittedName>
        <fullName evidence="2">Uncharacterized protein</fullName>
    </submittedName>
</protein>
<dbReference type="OrthoDB" id="368396at2"/>
<dbReference type="AlphaFoldDB" id="A0A0S3QVT6"/>
<feature type="transmembrane region" description="Helical" evidence="1">
    <location>
        <begin position="6"/>
        <end position="23"/>
    </location>
</feature>
<name>A0A0S3QVT6_THET7</name>
<keyword evidence="1" id="KW-1133">Transmembrane helix</keyword>
<gene>
    <name evidence="2" type="ORF">TST_1657</name>
</gene>